<dbReference type="Proteomes" id="UP000262825">
    <property type="component" value="Unassembled WGS sequence"/>
</dbReference>
<reference evidence="9" key="1">
    <citation type="submission" date="2018-06" db="EMBL/GenBank/DDBJ databases">
        <authorList>
            <person name="Guldener U."/>
        </authorList>
    </citation>
    <scope>NUCLEOTIDE SEQUENCE [LARGE SCALE GENOMIC DNA]</scope>
    <source>
        <strain evidence="9">UTAD17</strain>
    </source>
</reference>
<comment type="subcellular location">
    <subcellularLocation>
        <location evidence="1">Mitochondrion</location>
    </subcellularLocation>
</comment>
<accession>A0A376B5H7</accession>
<keyword evidence="4" id="KW-0809">Transit peptide</keyword>
<dbReference type="InterPro" id="IPR036298">
    <property type="entry name" value="Chalcone_isomerase_sf"/>
</dbReference>
<feature type="transmembrane region" description="Helical" evidence="6">
    <location>
        <begin position="56"/>
        <end position="73"/>
    </location>
</feature>
<evidence type="ECO:0000256" key="4">
    <source>
        <dbReference type="ARBA" id="ARBA00022946"/>
    </source>
</evidence>
<dbReference type="SUPFAM" id="SSF54626">
    <property type="entry name" value="Chalcone isomerase"/>
    <property type="match status" value="1"/>
</dbReference>
<dbReference type="PANTHER" id="PTHR47284:SF3">
    <property type="entry name" value="FATTY-ACID-BINDING PROTEIN 2"/>
    <property type="match status" value="1"/>
</dbReference>
<keyword evidence="5" id="KW-0496">Mitochondrion</keyword>
<keyword evidence="6" id="KW-1133">Transmembrane helix</keyword>
<dbReference type="InterPro" id="IPR016087">
    <property type="entry name" value="Chalcone_isomerase"/>
</dbReference>
<evidence type="ECO:0000259" key="7">
    <source>
        <dbReference type="Pfam" id="PF16035"/>
    </source>
</evidence>
<evidence type="ECO:0000313" key="9">
    <source>
        <dbReference type="Proteomes" id="UP000262825"/>
    </source>
</evidence>
<dbReference type="EMBL" id="UFAJ01000234">
    <property type="protein sequence ID" value="SSD59938.1"/>
    <property type="molecule type" value="Genomic_DNA"/>
</dbReference>
<gene>
    <name evidence="8" type="ORF">SCODWIG_01699</name>
</gene>
<comment type="similarity">
    <text evidence="2">Belongs to the AIM18/AIM46 family.</text>
</comment>
<keyword evidence="6" id="KW-0472">Membrane</keyword>
<evidence type="ECO:0000313" key="8">
    <source>
        <dbReference type="EMBL" id="SSD59938.1"/>
    </source>
</evidence>
<evidence type="ECO:0000256" key="2">
    <source>
        <dbReference type="ARBA" id="ARBA00009111"/>
    </source>
</evidence>
<evidence type="ECO:0000256" key="6">
    <source>
        <dbReference type="SAM" id="Phobius"/>
    </source>
</evidence>
<dbReference type="GO" id="GO:0005739">
    <property type="term" value="C:mitochondrion"/>
    <property type="evidence" value="ECO:0007669"/>
    <property type="project" value="UniProtKB-SubCell"/>
</dbReference>
<keyword evidence="6" id="KW-0812">Transmembrane</keyword>
<protein>
    <recommendedName>
        <fullName evidence="3">Altered inheritance of mitochondria protein 18, mitochondrial</fullName>
    </recommendedName>
</protein>
<dbReference type="VEuPathDB" id="FungiDB:SCODWIG_01699"/>
<dbReference type="InterPro" id="IPR016088">
    <property type="entry name" value="Chalcone_isomerase_3-sand"/>
</dbReference>
<evidence type="ECO:0000256" key="5">
    <source>
        <dbReference type="ARBA" id="ARBA00023128"/>
    </source>
</evidence>
<organism evidence="8 9">
    <name type="scientific">Saccharomycodes ludwigii</name>
    <dbReference type="NCBI Taxonomy" id="36035"/>
    <lineage>
        <taxon>Eukaryota</taxon>
        <taxon>Fungi</taxon>
        <taxon>Dikarya</taxon>
        <taxon>Ascomycota</taxon>
        <taxon>Saccharomycotina</taxon>
        <taxon>Saccharomycetes</taxon>
        <taxon>Saccharomycodales</taxon>
        <taxon>Saccharomycodaceae</taxon>
        <taxon>Saccharomycodes</taxon>
    </lineage>
</organism>
<sequence length="340" mass="37914">MITFNRLCTTNFKRSLLTLTRSSKSQRKLAPLLKKKPYSSFAGHTINNAKSRGSGLGLFIIGASSICAINYYYKNNYSNHFLHNDDLNNINNDKISLDSENSVCVDKSISPFPTHLSTSTGYALDKNDDYTLVGFGTRSVTFISFRVYALGIYIADKDLPLISKVFDSKYLSTAFIDKDTGAINNEESHGENLTRALESPDTSMVLVDNLLDSEIELVAKVTPIKNTDFNHLRDGLCRSIMSHPIAKKNSDIIKNGIEQLRSAFILKGSVLKNDDLLIKLESDNSLRLYYKSKKNGEVKKLGKVSEPLIGKCLFSKYLSQPNALSDSTQKSFAENVTKYL</sequence>
<dbReference type="GO" id="GO:0016872">
    <property type="term" value="F:intramolecular lyase activity"/>
    <property type="evidence" value="ECO:0007669"/>
    <property type="project" value="InterPro"/>
</dbReference>
<feature type="domain" description="Chalcone isomerase" evidence="7">
    <location>
        <begin position="129"/>
        <end position="333"/>
    </location>
</feature>
<evidence type="ECO:0000256" key="1">
    <source>
        <dbReference type="ARBA" id="ARBA00004173"/>
    </source>
</evidence>
<dbReference type="Pfam" id="PF16035">
    <property type="entry name" value="Chalcone_2"/>
    <property type="match status" value="1"/>
</dbReference>
<keyword evidence="9" id="KW-1185">Reference proteome</keyword>
<dbReference type="AlphaFoldDB" id="A0A376B5H7"/>
<dbReference type="PANTHER" id="PTHR47284">
    <property type="entry name" value="FATTY-ACID-BINDING PROTEIN 2"/>
    <property type="match status" value="1"/>
</dbReference>
<dbReference type="Gene3D" id="3.50.70.10">
    <property type="match status" value="1"/>
</dbReference>
<proteinExistence type="inferred from homology"/>
<evidence type="ECO:0000256" key="3">
    <source>
        <dbReference type="ARBA" id="ARBA00018755"/>
    </source>
</evidence>
<name>A0A376B5H7_9ASCO</name>